<protein>
    <submittedName>
        <fullName evidence="6">Uncharacterized protein LOC111016502</fullName>
    </submittedName>
</protein>
<dbReference type="InterPro" id="IPR008139">
    <property type="entry name" value="SaposinB_dom"/>
</dbReference>
<sequence length="294" mass="33265">MKRLPSVAFVLLAITWFPTSECSKKPSAAARREDIPYIKCQVCEKLAAQLYYQVEKKQAEIAPKKISEYQIIEIAENVCNLKKAEADWILQIDIVEQGDRLELVEQNTEGQCNSKCKTIERACQEVMGYSDTDVAEYLYSSKPQIDSLVNYLCKDLTKSCTTKPPPVAKDRIPGEPFVAKSAKEAEMEKIMKSMEGMPGAPNMKMYSRDDLMNMQNFGGEDEDEDEDEDDNFPSNLGKVLREKDGKKGDWKSKITKGVSKAGEAIKQHAYRVSNKIRHWWRAKSGGSKATKQEL</sequence>
<evidence type="ECO:0000259" key="4">
    <source>
        <dbReference type="PROSITE" id="PS50015"/>
    </source>
</evidence>
<feature type="domain" description="Saposin B-type" evidence="4">
    <location>
        <begin position="36"/>
        <end position="164"/>
    </location>
</feature>
<dbReference type="AlphaFoldDB" id="A0A6J1D0N1"/>
<feature type="compositionally biased region" description="Acidic residues" evidence="2">
    <location>
        <begin position="219"/>
        <end position="231"/>
    </location>
</feature>
<dbReference type="RefSeq" id="XP_022147620.1">
    <property type="nucleotide sequence ID" value="XM_022291928.1"/>
</dbReference>
<keyword evidence="3" id="KW-0732">Signal</keyword>
<evidence type="ECO:0000256" key="3">
    <source>
        <dbReference type="SAM" id="SignalP"/>
    </source>
</evidence>
<feature type="chain" id="PRO_5026791699" evidence="3">
    <location>
        <begin position="23"/>
        <end position="294"/>
    </location>
</feature>
<accession>A0A6J1D0N1</accession>
<gene>
    <name evidence="6" type="primary">LOC111016502</name>
</gene>
<dbReference type="KEGG" id="mcha:111016502"/>
<evidence type="ECO:0000256" key="2">
    <source>
        <dbReference type="SAM" id="MobiDB-lite"/>
    </source>
</evidence>
<dbReference type="PANTHER" id="PTHR36058:SF1">
    <property type="entry name" value="NUCLEOPHOSMIN"/>
    <property type="match status" value="1"/>
</dbReference>
<dbReference type="GeneID" id="111016502"/>
<dbReference type="PANTHER" id="PTHR36058">
    <property type="entry name" value="NUCLEOPHOSMIN"/>
    <property type="match status" value="1"/>
</dbReference>
<dbReference type="OrthoDB" id="202851at2759"/>
<evidence type="ECO:0000313" key="5">
    <source>
        <dbReference type="Proteomes" id="UP000504603"/>
    </source>
</evidence>
<feature type="region of interest" description="Disordered" evidence="2">
    <location>
        <begin position="213"/>
        <end position="258"/>
    </location>
</feature>
<reference evidence="6" key="1">
    <citation type="submission" date="2025-08" db="UniProtKB">
        <authorList>
            <consortium name="RefSeq"/>
        </authorList>
    </citation>
    <scope>IDENTIFICATION</scope>
    <source>
        <strain evidence="6">OHB3-1</strain>
    </source>
</reference>
<name>A0A6J1D0N1_MOMCH</name>
<evidence type="ECO:0000256" key="1">
    <source>
        <dbReference type="ARBA" id="ARBA00023157"/>
    </source>
</evidence>
<evidence type="ECO:0000313" key="6">
    <source>
        <dbReference type="RefSeq" id="XP_022147620.1"/>
    </source>
</evidence>
<feature type="compositionally biased region" description="Basic and acidic residues" evidence="2">
    <location>
        <begin position="239"/>
        <end position="252"/>
    </location>
</feature>
<keyword evidence="5" id="KW-1185">Reference proteome</keyword>
<keyword evidence="1" id="KW-1015">Disulfide bond</keyword>
<organism evidence="5 6">
    <name type="scientific">Momordica charantia</name>
    <name type="common">Bitter gourd</name>
    <name type="synonym">Balsam pear</name>
    <dbReference type="NCBI Taxonomy" id="3673"/>
    <lineage>
        <taxon>Eukaryota</taxon>
        <taxon>Viridiplantae</taxon>
        <taxon>Streptophyta</taxon>
        <taxon>Embryophyta</taxon>
        <taxon>Tracheophyta</taxon>
        <taxon>Spermatophyta</taxon>
        <taxon>Magnoliopsida</taxon>
        <taxon>eudicotyledons</taxon>
        <taxon>Gunneridae</taxon>
        <taxon>Pentapetalae</taxon>
        <taxon>rosids</taxon>
        <taxon>fabids</taxon>
        <taxon>Cucurbitales</taxon>
        <taxon>Cucurbitaceae</taxon>
        <taxon>Momordiceae</taxon>
        <taxon>Momordica</taxon>
    </lineage>
</organism>
<feature type="signal peptide" evidence="3">
    <location>
        <begin position="1"/>
        <end position="22"/>
    </location>
</feature>
<dbReference type="PROSITE" id="PS50015">
    <property type="entry name" value="SAP_B"/>
    <property type="match status" value="1"/>
</dbReference>
<dbReference type="Proteomes" id="UP000504603">
    <property type="component" value="Unplaced"/>
</dbReference>
<proteinExistence type="predicted"/>